<dbReference type="AlphaFoldDB" id="A0A4S2KLE5"/>
<keyword evidence="2" id="KW-1185">Reference proteome</keyword>
<evidence type="ECO:0000313" key="1">
    <source>
        <dbReference type="EMBL" id="TGZ50472.1"/>
    </source>
</evidence>
<organism evidence="1 2">
    <name type="scientific">Temnothorax longispinosus</name>
    <dbReference type="NCBI Taxonomy" id="300112"/>
    <lineage>
        <taxon>Eukaryota</taxon>
        <taxon>Metazoa</taxon>
        <taxon>Ecdysozoa</taxon>
        <taxon>Arthropoda</taxon>
        <taxon>Hexapoda</taxon>
        <taxon>Insecta</taxon>
        <taxon>Pterygota</taxon>
        <taxon>Neoptera</taxon>
        <taxon>Endopterygota</taxon>
        <taxon>Hymenoptera</taxon>
        <taxon>Apocrita</taxon>
        <taxon>Aculeata</taxon>
        <taxon>Formicoidea</taxon>
        <taxon>Formicidae</taxon>
        <taxon>Myrmicinae</taxon>
        <taxon>Temnothorax</taxon>
    </lineage>
</organism>
<accession>A0A4S2KLE5</accession>
<protein>
    <submittedName>
        <fullName evidence="1">Uncharacterized protein</fullName>
    </submittedName>
</protein>
<name>A0A4S2KLE5_9HYME</name>
<sequence length="135" mass="14847">MPHAHMFLKVDATEEMLNRRRLQMNIRNCALPAIKYTKDNSAQVSKIVEKISTRLYIRARSLSATVAAGGMFLRKVLGNTRPLEGNSPLDSRIPAFWNASSRTASTSSAVPALFPKLSNHAAVFNVRAVGPALRN</sequence>
<comment type="caution">
    <text evidence="1">The sequence shown here is derived from an EMBL/GenBank/DDBJ whole genome shotgun (WGS) entry which is preliminary data.</text>
</comment>
<dbReference type="EMBL" id="QBLH01001969">
    <property type="protein sequence ID" value="TGZ50472.1"/>
    <property type="molecule type" value="Genomic_DNA"/>
</dbReference>
<proteinExistence type="predicted"/>
<gene>
    <name evidence="1" type="ORF">DBV15_04233</name>
</gene>
<reference evidence="1 2" key="1">
    <citation type="journal article" date="2019" name="Philos. Trans. R. Soc. Lond., B, Biol. Sci.">
        <title>Ant behaviour and brain gene expression of defending hosts depend on the ecological success of the intruding social parasite.</title>
        <authorList>
            <person name="Kaur R."/>
            <person name="Stoldt M."/>
            <person name="Jongepier E."/>
            <person name="Feldmeyer B."/>
            <person name="Menzel F."/>
            <person name="Bornberg-Bauer E."/>
            <person name="Foitzik S."/>
        </authorList>
    </citation>
    <scope>NUCLEOTIDE SEQUENCE [LARGE SCALE GENOMIC DNA]</scope>
    <source>
        <tissue evidence="1">Whole body</tissue>
    </source>
</reference>
<dbReference type="Proteomes" id="UP000310200">
    <property type="component" value="Unassembled WGS sequence"/>
</dbReference>
<evidence type="ECO:0000313" key="2">
    <source>
        <dbReference type="Proteomes" id="UP000310200"/>
    </source>
</evidence>